<feature type="region of interest" description="Disordered" evidence="1">
    <location>
        <begin position="58"/>
        <end position="84"/>
    </location>
</feature>
<feature type="region of interest" description="Disordered" evidence="1">
    <location>
        <begin position="15"/>
        <end position="40"/>
    </location>
</feature>
<proteinExistence type="predicted"/>
<dbReference type="EMBL" id="RJVU01026577">
    <property type="protein sequence ID" value="ROL49464.1"/>
    <property type="molecule type" value="Genomic_DNA"/>
</dbReference>
<name>A0A3N0YTE5_ANAGA</name>
<dbReference type="AlphaFoldDB" id="A0A3N0YTE5"/>
<accession>A0A3N0YTE5</accession>
<comment type="caution">
    <text evidence="2">The sequence shown here is derived from an EMBL/GenBank/DDBJ whole genome shotgun (WGS) entry which is preliminary data.</text>
</comment>
<evidence type="ECO:0000313" key="3">
    <source>
        <dbReference type="Proteomes" id="UP000281406"/>
    </source>
</evidence>
<evidence type="ECO:0000313" key="2">
    <source>
        <dbReference type="EMBL" id="ROL49464.1"/>
    </source>
</evidence>
<feature type="compositionally biased region" description="Basic and acidic residues" evidence="1">
    <location>
        <begin position="68"/>
        <end position="84"/>
    </location>
</feature>
<organism evidence="2 3">
    <name type="scientific">Anabarilius grahami</name>
    <name type="common">Kanglang fish</name>
    <name type="synonym">Barilius grahami</name>
    <dbReference type="NCBI Taxonomy" id="495550"/>
    <lineage>
        <taxon>Eukaryota</taxon>
        <taxon>Metazoa</taxon>
        <taxon>Chordata</taxon>
        <taxon>Craniata</taxon>
        <taxon>Vertebrata</taxon>
        <taxon>Euteleostomi</taxon>
        <taxon>Actinopterygii</taxon>
        <taxon>Neopterygii</taxon>
        <taxon>Teleostei</taxon>
        <taxon>Ostariophysi</taxon>
        <taxon>Cypriniformes</taxon>
        <taxon>Xenocyprididae</taxon>
        <taxon>Xenocypridinae</taxon>
        <taxon>Xenocypridinae incertae sedis</taxon>
        <taxon>Anabarilius</taxon>
    </lineage>
</organism>
<evidence type="ECO:0000256" key="1">
    <source>
        <dbReference type="SAM" id="MobiDB-lite"/>
    </source>
</evidence>
<dbReference type="Proteomes" id="UP000281406">
    <property type="component" value="Unassembled WGS sequence"/>
</dbReference>
<sequence>MIMFSVRDGVYGSGALRESHPWRGKRKSGGGRSDAQGPHSQRSLCLFALLPETDRQKRMRNVSLTSETSERPAPRLPAERERRVRNPGKRLGVFVIRGLPGNLNTFTFLGSEEQWLVRPWFALGSSLFAPEENKERLYLLNHLIRTDLSDHHENHASDFIDSLLQASSGAPSPPRLPCRLPSATSAISRSSASKYVKQDTWK</sequence>
<keyword evidence="3" id="KW-1185">Reference proteome</keyword>
<gene>
    <name evidence="2" type="ORF">DPX16_15790</name>
</gene>
<protein>
    <submittedName>
        <fullName evidence="2">Uncharacterized protein</fullName>
    </submittedName>
</protein>
<reference evidence="2 3" key="1">
    <citation type="submission" date="2018-10" db="EMBL/GenBank/DDBJ databases">
        <title>Genome assembly for a Yunnan-Guizhou Plateau 3E fish, Anabarilius grahami (Regan), and its evolutionary and genetic applications.</title>
        <authorList>
            <person name="Jiang W."/>
        </authorList>
    </citation>
    <scope>NUCLEOTIDE SEQUENCE [LARGE SCALE GENOMIC DNA]</scope>
    <source>
        <strain evidence="2">AG-KIZ</strain>
        <tissue evidence="2">Muscle</tissue>
    </source>
</reference>